<accession>M9ZRN7</accession>
<dbReference type="EMBL" id="KC355212">
    <property type="protein sequence ID" value="AGK40912.1"/>
    <property type="molecule type" value="mRNA"/>
</dbReference>
<dbReference type="InterPro" id="IPR015510">
    <property type="entry name" value="PGRP"/>
</dbReference>
<dbReference type="SUPFAM" id="SSF55846">
    <property type="entry name" value="N-acetylmuramoyl-L-alanine amidase-like"/>
    <property type="match status" value="1"/>
</dbReference>
<evidence type="ECO:0000259" key="6">
    <source>
        <dbReference type="SMART" id="SM00701"/>
    </source>
</evidence>
<evidence type="ECO:0000256" key="3">
    <source>
        <dbReference type="ARBA" id="ARBA00022859"/>
    </source>
</evidence>
<keyword evidence="5" id="KW-0472">Membrane</keyword>
<dbReference type="GO" id="GO:0009253">
    <property type="term" value="P:peptidoglycan catabolic process"/>
    <property type="evidence" value="ECO:0007669"/>
    <property type="project" value="InterPro"/>
</dbReference>
<dbReference type="GO" id="GO:0045087">
    <property type="term" value="P:innate immune response"/>
    <property type="evidence" value="ECO:0007669"/>
    <property type="project" value="UniProtKB-KW"/>
</dbReference>
<dbReference type="InterPro" id="IPR006619">
    <property type="entry name" value="PGRP_domain_met/bac"/>
</dbReference>
<keyword evidence="5" id="KW-1133">Transmembrane helix</keyword>
<dbReference type="GO" id="GO:0008745">
    <property type="term" value="F:N-acetylmuramoyl-L-alanine amidase activity"/>
    <property type="evidence" value="ECO:0007669"/>
    <property type="project" value="InterPro"/>
</dbReference>
<comment type="similarity">
    <text evidence="1">Belongs to the N-acetylmuramoyl-L-alanine amidase 2 family.</text>
</comment>
<reference evidence="7" key="1">
    <citation type="submission" date="2012-12" db="EMBL/GenBank/DDBJ databases">
        <authorList>
            <person name="Bao Y.-Y."/>
            <person name="Zhang C.-X."/>
        </authorList>
    </citation>
    <scope>NUCLEOTIDE SEQUENCE</scope>
</reference>
<dbReference type="PANTHER" id="PTHR11022">
    <property type="entry name" value="PEPTIDOGLYCAN RECOGNITION PROTEIN"/>
    <property type="match status" value="1"/>
</dbReference>
<protein>
    <submittedName>
        <fullName evidence="7">PGRP-LC</fullName>
    </submittedName>
</protein>
<feature type="transmembrane region" description="Helical" evidence="5">
    <location>
        <begin position="138"/>
        <end position="158"/>
    </location>
</feature>
<organism evidence="7">
    <name type="scientific">Nilaparvata lugens</name>
    <name type="common">Brown planthopper</name>
    <dbReference type="NCBI Taxonomy" id="108931"/>
    <lineage>
        <taxon>Eukaryota</taxon>
        <taxon>Metazoa</taxon>
        <taxon>Ecdysozoa</taxon>
        <taxon>Arthropoda</taxon>
        <taxon>Hexapoda</taxon>
        <taxon>Insecta</taxon>
        <taxon>Pterygota</taxon>
        <taxon>Neoptera</taxon>
        <taxon>Paraneoptera</taxon>
        <taxon>Hemiptera</taxon>
        <taxon>Auchenorrhyncha</taxon>
        <taxon>Fulgoroidea</taxon>
        <taxon>Delphacidae</taxon>
        <taxon>Delphacinae</taxon>
        <taxon>Nilaparvata</taxon>
    </lineage>
</organism>
<evidence type="ECO:0000256" key="2">
    <source>
        <dbReference type="ARBA" id="ARBA00022588"/>
    </source>
</evidence>
<dbReference type="OrthoDB" id="6624324at2759"/>
<feature type="domain" description="Peptidoglycan recognition protein family" evidence="6">
    <location>
        <begin position="182"/>
        <end position="325"/>
    </location>
</feature>
<dbReference type="InterPro" id="IPR036505">
    <property type="entry name" value="Amidase/PGRP_sf"/>
</dbReference>
<evidence type="ECO:0000256" key="1">
    <source>
        <dbReference type="ARBA" id="ARBA00007553"/>
    </source>
</evidence>
<dbReference type="AlphaFoldDB" id="M9ZRN7"/>
<feature type="region of interest" description="Disordered" evidence="4">
    <location>
        <begin position="1"/>
        <end position="23"/>
    </location>
</feature>
<keyword evidence="3" id="KW-0391">Immunity</keyword>
<evidence type="ECO:0000256" key="5">
    <source>
        <dbReference type="SAM" id="Phobius"/>
    </source>
</evidence>
<dbReference type="PANTHER" id="PTHR11022:SF41">
    <property type="entry name" value="PEPTIDOGLYCAN-RECOGNITION PROTEIN LC-RELATED"/>
    <property type="match status" value="1"/>
</dbReference>
<sequence length="359" mass="39506">MTTSTEKLPVTTDSLSGGSMDNLSQLANQPNHPDYPSMVNVYSSDNVHVGPKNIYKGNVSITHIVLPDGKSLVSGPTNGSGEQLDKLPEKIISNGDFICQTQGQVFNISNGKIPTNSPLIRIETKDQKKTPKIFQKRSVVFASIAVCFILLSTVIYLLKFGIHSKSSFSGSYNKDEKEEISLPSVHRPNWVAQPPLKLGSRLKQPIPEVEILHTASDFCFDHNRCSTLVRNIQDFQIGSGNFDDIAYNFLVSGNGYIYEGRGWDTEAASVQGRNNFSVGIALIGTFTATAPSELQMLALSRFIREGVDYGRIAADYQLHAHCQFSDTQSPGAKALEIVMKMPHWNETCNLCCSRISRPS</sequence>
<dbReference type="GO" id="GO:0008270">
    <property type="term" value="F:zinc ion binding"/>
    <property type="evidence" value="ECO:0007669"/>
    <property type="project" value="InterPro"/>
</dbReference>
<dbReference type="Gene3D" id="3.40.80.10">
    <property type="entry name" value="Peptidoglycan recognition protein-like"/>
    <property type="match status" value="1"/>
</dbReference>
<name>M9ZRN7_NILLU</name>
<reference evidence="7" key="2">
    <citation type="journal article" date="2013" name="BMC Genomics">
        <title>The genome- and transcriptome-wide analysis of innate immunity in the brown planthopper, Nilaparvata lugens.</title>
        <authorList>
            <person name="Bao Y.Y."/>
            <person name="Qu L.Y."/>
            <person name="Zhao D."/>
            <person name="Chen L.B."/>
            <person name="Jin H.Y."/>
            <person name="Xu L.M."/>
            <person name="Cheng J.A."/>
            <person name="Zhang C.X."/>
        </authorList>
    </citation>
    <scope>NUCLEOTIDE SEQUENCE</scope>
</reference>
<dbReference type="SMART" id="SM00701">
    <property type="entry name" value="PGRP"/>
    <property type="match status" value="1"/>
</dbReference>
<dbReference type="Pfam" id="PF01510">
    <property type="entry name" value="Amidase_2"/>
    <property type="match status" value="1"/>
</dbReference>
<dbReference type="InterPro" id="IPR002502">
    <property type="entry name" value="Amidase_domain"/>
</dbReference>
<keyword evidence="2" id="KW-0399">Innate immunity</keyword>
<proteinExistence type="evidence at transcript level"/>
<evidence type="ECO:0000256" key="4">
    <source>
        <dbReference type="SAM" id="MobiDB-lite"/>
    </source>
</evidence>
<keyword evidence="5" id="KW-0812">Transmembrane</keyword>
<dbReference type="CDD" id="cd06583">
    <property type="entry name" value="PGRP"/>
    <property type="match status" value="1"/>
</dbReference>
<evidence type="ECO:0000313" key="7">
    <source>
        <dbReference type="EMBL" id="AGK40912.1"/>
    </source>
</evidence>